<accession>A0A6J5DIQ0</accession>
<organism evidence="2 3">
    <name type="scientific">Paraburkholderia solisilvae</name>
    <dbReference type="NCBI Taxonomy" id="624376"/>
    <lineage>
        <taxon>Bacteria</taxon>
        <taxon>Pseudomonadati</taxon>
        <taxon>Pseudomonadota</taxon>
        <taxon>Betaproteobacteria</taxon>
        <taxon>Burkholderiales</taxon>
        <taxon>Burkholderiaceae</taxon>
        <taxon>Paraburkholderia</taxon>
    </lineage>
</organism>
<feature type="region of interest" description="Disordered" evidence="1">
    <location>
        <begin position="1"/>
        <end position="27"/>
    </location>
</feature>
<dbReference type="EMBL" id="CADIKF010000009">
    <property type="protein sequence ID" value="CAB3752756.1"/>
    <property type="molecule type" value="Genomic_DNA"/>
</dbReference>
<evidence type="ECO:0000256" key="1">
    <source>
        <dbReference type="SAM" id="MobiDB-lite"/>
    </source>
</evidence>
<dbReference type="AlphaFoldDB" id="A0A6J5DIQ0"/>
<gene>
    <name evidence="2" type="ORF">LMG29739_01578</name>
</gene>
<keyword evidence="3" id="KW-1185">Reference proteome</keyword>
<feature type="compositionally biased region" description="Basic and acidic residues" evidence="1">
    <location>
        <begin position="1"/>
        <end position="14"/>
    </location>
</feature>
<dbReference type="RefSeq" id="WP_175110322.1">
    <property type="nucleotide sequence ID" value="NZ_CADIKF010000009.1"/>
</dbReference>
<protein>
    <submittedName>
        <fullName evidence="2">Uncharacterized protein</fullName>
    </submittedName>
</protein>
<dbReference type="Proteomes" id="UP000494329">
    <property type="component" value="Unassembled WGS sequence"/>
</dbReference>
<reference evidence="2 3" key="1">
    <citation type="submission" date="2020-04" db="EMBL/GenBank/DDBJ databases">
        <authorList>
            <person name="De Canck E."/>
        </authorList>
    </citation>
    <scope>NUCLEOTIDE SEQUENCE [LARGE SCALE GENOMIC DNA]</scope>
    <source>
        <strain evidence="2 3">LMG 29739</strain>
    </source>
</reference>
<proteinExistence type="predicted"/>
<sequence>MRRGSTDCKKERAPHGHPTPAALLPEQPGERGAVLRVSGLFFAMRTAVDYLGCADIDVAHRVRQVRPAYTV</sequence>
<evidence type="ECO:0000313" key="2">
    <source>
        <dbReference type="EMBL" id="CAB3752756.1"/>
    </source>
</evidence>
<evidence type="ECO:0000313" key="3">
    <source>
        <dbReference type="Proteomes" id="UP000494329"/>
    </source>
</evidence>
<name>A0A6J5DIQ0_9BURK</name>